<dbReference type="Proteomes" id="UP000312512">
    <property type="component" value="Unassembled WGS sequence"/>
</dbReference>
<dbReference type="Pfam" id="PF07228">
    <property type="entry name" value="SpoIIE"/>
    <property type="match status" value="2"/>
</dbReference>
<dbReference type="AlphaFoldDB" id="A0A5C4WK31"/>
<dbReference type="EMBL" id="VDLX02000005">
    <property type="protein sequence ID" value="KAB8194627.1"/>
    <property type="molecule type" value="Genomic_DNA"/>
</dbReference>
<dbReference type="Gene3D" id="3.60.40.10">
    <property type="entry name" value="PPM-type phosphatase domain"/>
    <property type="match status" value="1"/>
</dbReference>
<evidence type="ECO:0000256" key="1">
    <source>
        <dbReference type="ARBA" id="ARBA00022801"/>
    </source>
</evidence>
<dbReference type="InterPro" id="IPR029016">
    <property type="entry name" value="GAF-like_dom_sf"/>
</dbReference>
<accession>A0A5C4WK31</accession>
<gene>
    <name evidence="2" type="ORF">FH608_015670</name>
</gene>
<comment type="caution">
    <text evidence="2">The sequence shown here is derived from an EMBL/GenBank/DDBJ whole genome shotgun (WGS) entry which is preliminary data.</text>
</comment>
<name>A0A5C4WK31_9ACTN</name>
<evidence type="ECO:0000313" key="3">
    <source>
        <dbReference type="Proteomes" id="UP000312512"/>
    </source>
</evidence>
<evidence type="ECO:0000313" key="2">
    <source>
        <dbReference type="EMBL" id="KAB8194627.1"/>
    </source>
</evidence>
<sequence>MAHDRGRGQAGDGEAAWPPQRVLDRPRLRRLLDGVVAVSSGMDTRTVLHRIVEAATDLVAARYGALGVLSESGEVIDLITVGVDEQRLCAAMGLPQGHGLLHSIVDEQAPLRVADVAGHPHAVGFPAGHPVMRTLLGVPLMVRGTVYGDLYLADKLDGTPFDDDDEGLLMALASAAGVSLENARLYEQLKRAAEQLQRGMLPVLPDLSPFRAAARYEPASDLPRLGGDWYDAMMLPDGATCVVVGDVTGHDVEAAPLMGQIRNMLRAIAVDRCGPPDLIVSRLDHALTMFDEPPMATLLLGRIERVRGGGVGGEGAGGEGAGGEGAGGEGVGGEGVCGEGGGCVFSWSNAGHLPPLLLGADGGARYLAPACHGIPVGIDASVARFSHEQSLGPGDTLLLFTDGLVERRDQDIDTGLADLAEQAALLAEAPLEELCDTLIGRSRRVFDDDVALLALRIPADSRGRAGPPA</sequence>
<dbReference type="PANTHER" id="PTHR43156:SF2">
    <property type="entry name" value="STAGE II SPORULATION PROTEIN E"/>
    <property type="match status" value="1"/>
</dbReference>
<dbReference type="InterPro" id="IPR036457">
    <property type="entry name" value="PPM-type-like_dom_sf"/>
</dbReference>
<dbReference type="InterPro" id="IPR052016">
    <property type="entry name" value="Bact_Sigma-Reg"/>
</dbReference>
<dbReference type="OrthoDB" id="118142at2"/>
<organism evidence="2 3">
    <name type="scientific">Nonomuraea phyllanthi</name>
    <dbReference type="NCBI Taxonomy" id="2219224"/>
    <lineage>
        <taxon>Bacteria</taxon>
        <taxon>Bacillati</taxon>
        <taxon>Actinomycetota</taxon>
        <taxon>Actinomycetes</taxon>
        <taxon>Streptosporangiales</taxon>
        <taxon>Streptosporangiaceae</taxon>
        <taxon>Nonomuraea</taxon>
    </lineage>
</organism>
<dbReference type="Pfam" id="PF13185">
    <property type="entry name" value="GAF_2"/>
    <property type="match status" value="1"/>
</dbReference>
<dbReference type="SMART" id="SM00065">
    <property type="entry name" value="GAF"/>
    <property type="match status" value="1"/>
</dbReference>
<protein>
    <submittedName>
        <fullName evidence="2">SpoIIE family protein phosphatase</fullName>
    </submittedName>
</protein>
<dbReference type="SUPFAM" id="SSF55781">
    <property type="entry name" value="GAF domain-like"/>
    <property type="match status" value="1"/>
</dbReference>
<keyword evidence="1" id="KW-0378">Hydrolase</keyword>
<dbReference type="GO" id="GO:0016791">
    <property type="term" value="F:phosphatase activity"/>
    <property type="evidence" value="ECO:0007669"/>
    <property type="project" value="TreeGrafter"/>
</dbReference>
<dbReference type="SMART" id="SM00331">
    <property type="entry name" value="PP2C_SIG"/>
    <property type="match status" value="1"/>
</dbReference>
<dbReference type="RefSeq" id="WP_139631220.1">
    <property type="nucleotide sequence ID" value="NZ_VDLX02000005.1"/>
</dbReference>
<dbReference type="InterPro" id="IPR003018">
    <property type="entry name" value="GAF"/>
</dbReference>
<dbReference type="InterPro" id="IPR001932">
    <property type="entry name" value="PPM-type_phosphatase-like_dom"/>
</dbReference>
<reference evidence="2 3" key="1">
    <citation type="submission" date="2019-10" db="EMBL/GenBank/DDBJ databases">
        <title>Nonomuraea sp. nov., isolated from Phyllanthus amarus.</title>
        <authorList>
            <person name="Klykleung N."/>
            <person name="Tanasupawat S."/>
        </authorList>
    </citation>
    <scope>NUCLEOTIDE SEQUENCE [LARGE SCALE GENOMIC DNA]</scope>
    <source>
        <strain evidence="2 3">PA1-10</strain>
    </source>
</reference>
<dbReference type="Gene3D" id="3.30.450.40">
    <property type="match status" value="1"/>
</dbReference>
<proteinExistence type="predicted"/>
<keyword evidence="3" id="KW-1185">Reference proteome</keyword>
<dbReference type="PANTHER" id="PTHR43156">
    <property type="entry name" value="STAGE II SPORULATION PROTEIN E-RELATED"/>
    <property type="match status" value="1"/>
</dbReference>